<keyword evidence="8" id="KW-1185">Reference proteome</keyword>
<evidence type="ECO:0000313" key="7">
    <source>
        <dbReference type="EMBL" id="GME67360.1"/>
    </source>
</evidence>
<keyword evidence="3" id="KW-0539">Nucleus</keyword>
<comment type="subcellular location">
    <subcellularLocation>
        <location evidence="2">Cytoplasm</location>
    </subcellularLocation>
    <subcellularLocation>
        <location evidence="1">Nucleus</location>
    </subcellularLocation>
</comment>
<dbReference type="AlphaFoldDB" id="A0A9W6WET2"/>
<feature type="domain" description="BZIP" evidence="6">
    <location>
        <begin position="25"/>
        <end position="88"/>
    </location>
</feature>
<feature type="compositionally biased region" description="Low complexity" evidence="5">
    <location>
        <begin position="258"/>
        <end position="271"/>
    </location>
</feature>
<feature type="compositionally biased region" description="Low complexity" evidence="5">
    <location>
        <begin position="116"/>
        <end position="125"/>
    </location>
</feature>
<keyword evidence="4" id="KW-0175">Coiled coil</keyword>
<evidence type="ECO:0000256" key="2">
    <source>
        <dbReference type="ARBA" id="ARBA00004496"/>
    </source>
</evidence>
<evidence type="ECO:0000256" key="1">
    <source>
        <dbReference type="ARBA" id="ARBA00004123"/>
    </source>
</evidence>
<dbReference type="Gene3D" id="1.20.5.170">
    <property type="match status" value="1"/>
</dbReference>
<dbReference type="GO" id="GO:0090575">
    <property type="term" value="C:RNA polymerase II transcription regulator complex"/>
    <property type="evidence" value="ECO:0007669"/>
    <property type="project" value="TreeGrafter"/>
</dbReference>
<dbReference type="Proteomes" id="UP001165120">
    <property type="component" value="Unassembled WGS sequence"/>
</dbReference>
<protein>
    <submittedName>
        <fullName evidence="7">Unnamed protein product</fullName>
    </submittedName>
</protein>
<dbReference type="Gene3D" id="1.10.238.100">
    <property type="entry name" value="YAP1 redox domain. Chain B"/>
    <property type="match status" value="1"/>
</dbReference>
<feature type="compositionally biased region" description="Low complexity" evidence="5">
    <location>
        <begin position="235"/>
        <end position="251"/>
    </location>
</feature>
<dbReference type="Pfam" id="PF08601">
    <property type="entry name" value="PAP1"/>
    <property type="match status" value="1"/>
</dbReference>
<dbReference type="InterPro" id="IPR013910">
    <property type="entry name" value="TF_PAP1"/>
</dbReference>
<dbReference type="InterPro" id="IPR023167">
    <property type="entry name" value="Yap1_redox_dom_sf"/>
</dbReference>
<evidence type="ECO:0000256" key="3">
    <source>
        <dbReference type="ARBA" id="ARBA00023242"/>
    </source>
</evidence>
<dbReference type="PROSITE" id="PS00036">
    <property type="entry name" value="BZIP_BASIC"/>
    <property type="match status" value="1"/>
</dbReference>
<dbReference type="CDD" id="cd14688">
    <property type="entry name" value="bZIP_YAP"/>
    <property type="match status" value="1"/>
</dbReference>
<evidence type="ECO:0000259" key="6">
    <source>
        <dbReference type="PROSITE" id="PS50217"/>
    </source>
</evidence>
<organism evidence="7 8">
    <name type="scientific">Candida boidinii</name>
    <name type="common">Yeast</name>
    <dbReference type="NCBI Taxonomy" id="5477"/>
    <lineage>
        <taxon>Eukaryota</taxon>
        <taxon>Fungi</taxon>
        <taxon>Dikarya</taxon>
        <taxon>Ascomycota</taxon>
        <taxon>Saccharomycotina</taxon>
        <taxon>Pichiomycetes</taxon>
        <taxon>Pichiales</taxon>
        <taxon>Pichiaceae</taxon>
        <taxon>Ogataea</taxon>
        <taxon>Ogataea/Candida clade</taxon>
    </lineage>
</organism>
<name>A0A9W6WET2_CANBO</name>
<feature type="region of interest" description="Disordered" evidence="5">
    <location>
        <begin position="1"/>
        <end position="46"/>
    </location>
</feature>
<sequence>MLSASPPDSQDLLNAPKPGRKPILSEPKNKRTAQNRAAQRAFRERKEKRMKELELKVELLENEKSQISNESELLRMQVETLMEELNKVKGNHGNNTDNPPLSLDALKKLTSSNTFGTTTSSAASANRKNHDSSISSRSSNAYSPSDSSTFDKYTPVSSSSTPNSTNYSSNSSANINSNKLNGNTTTNILPPVNNNQPSVLNSRKFQFPWSNSNDFSLDADGEIPFEFLVKSSSLNSSNPNANEDSNNNTNSQQVPELSSCESNKSWSSKSSPTNLVMTANDNFTGEFDETVNSFCAELGNVCGTKANPIPKDYNNTNVVTDPTTISSVDDFNSPFQVLIDNTNQQQQQQQNQLQQQQNVAQKSKNSSNFIDNSDFLLNSNFLNQPFDASLVFNSNNSLAQTPSSNLYDINYDFDTFAPEEDEANDLILNGLVTEDSKFDPLNSDPINYGNVHVNVPGESEEDDVVVPNNSQNLMKCSQIWERITAHPRFSEIDIDGLCNELKSKAKCSENGVVVGARDVNDTLSKVIDNSIKIEEQPRQQVPQSTNKFLAGL</sequence>
<dbReference type="EMBL" id="BSXN01000157">
    <property type="protein sequence ID" value="GME67360.1"/>
    <property type="molecule type" value="Genomic_DNA"/>
</dbReference>
<feature type="region of interest" description="Disordered" evidence="5">
    <location>
        <begin position="235"/>
        <end position="274"/>
    </location>
</feature>
<dbReference type="PROSITE" id="PS50217">
    <property type="entry name" value="BZIP"/>
    <property type="match status" value="1"/>
</dbReference>
<dbReference type="InterPro" id="IPR004827">
    <property type="entry name" value="bZIP"/>
</dbReference>
<dbReference type="SUPFAM" id="SSF111430">
    <property type="entry name" value="YAP1 redox domain"/>
    <property type="match status" value="1"/>
</dbReference>
<dbReference type="PANTHER" id="PTHR40621">
    <property type="entry name" value="TRANSCRIPTION FACTOR KAPC-RELATED"/>
    <property type="match status" value="1"/>
</dbReference>
<dbReference type="InterPro" id="IPR050936">
    <property type="entry name" value="AP-1-like"/>
</dbReference>
<reference evidence="7" key="1">
    <citation type="submission" date="2023-04" db="EMBL/GenBank/DDBJ databases">
        <title>Candida boidinii NBRC 10035.</title>
        <authorList>
            <person name="Ichikawa N."/>
            <person name="Sato H."/>
            <person name="Tonouchi N."/>
        </authorList>
    </citation>
    <scope>NUCLEOTIDE SEQUENCE</scope>
    <source>
        <strain evidence="7">NBRC 10035</strain>
    </source>
</reference>
<dbReference type="GO" id="GO:0000976">
    <property type="term" value="F:transcription cis-regulatory region binding"/>
    <property type="evidence" value="ECO:0007669"/>
    <property type="project" value="InterPro"/>
</dbReference>
<proteinExistence type="predicted"/>
<feature type="region of interest" description="Disordered" evidence="5">
    <location>
        <begin position="116"/>
        <end position="199"/>
    </location>
</feature>
<feature type="compositionally biased region" description="Low complexity" evidence="5">
    <location>
        <begin position="157"/>
        <end position="178"/>
    </location>
</feature>
<accession>A0A9W6WET2</accession>
<dbReference type="SMART" id="SM00338">
    <property type="entry name" value="BRLZ"/>
    <property type="match status" value="1"/>
</dbReference>
<dbReference type="SUPFAM" id="SSF57959">
    <property type="entry name" value="Leucine zipper domain"/>
    <property type="match status" value="1"/>
</dbReference>
<feature type="coiled-coil region" evidence="4">
    <location>
        <begin position="339"/>
        <end position="366"/>
    </location>
</feature>
<comment type="caution">
    <text evidence="7">The sequence shown here is derived from an EMBL/GenBank/DDBJ whole genome shotgun (WGS) entry which is preliminary data.</text>
</comment>
<dbReference type="PANTHER" id="PTHR40621:SF6">
    <property type="entry name" value="AP-1-LIKE TRANSCRIPTION FACTOR YAP1-RELATED"/>
    <property type="match status" value="1"/>
</dbReference>
<feature type="compositionally biased region" description="Low complexity" evidence="5">
    <location>
        <begin position="132"/>
        <end position="148"/>
    </location>
</feature>
<evidence type="ECO:0000256" key="5">
    <source>
        <dbReference type="SAM" id="MobiDB-lite"/>
    </source>
</evidence>
<evidence type="ECO:0000256" key="4">
    <source>
        <dbReference type="SAM" id="Coils"/>
    </source>
</evidence>
<dbReference type="Pfam" id="PF00170">
    <property type="entry name" value="bZIP_1"/>
    <property type="match status" value="1"/>
</dbReference>
<dbReference type="GO" id="GO:0005737">
    <property type="term" value="C:cytoplasm"/>
    <property type="evidence" value="ECO:0007669"/>
    <property type="project" value="UniProtKB-SubCell"/>
</dbReference>
<dbReference type="InterPro" id="IPR046347">
    <property type="entry name" value="bZIP_sf"/>
</dbReference>
<feature type="compositionally biased region" description="Polar residues" evidence="5">
    <location>
        <begin position="179"/>
        <end position="199"/>
    </location>
</feature>
<feature type="compositionally biased region" description="Polar residues" evidence="5">
    <location>
        <begin position="1"/>
        <end position="12"/>
    </location>
</feature>
<dbReference type="GO" id="GO:0001228">
    <property type="term" value="F:DNA-binding transcription activator activity, RNA polymerase II-specific"/>
    <property type="evidence" value="ECO:0007669"/>
    <property type="project" value="TreeGrafter"/>
</dbReference>
<dbReference type="FunFam" id="1.20.5.170:FF:000067">
    <property type="entry name" value="BZIP transcription factor"/>
    <property type="match status" value="1"/>
</dbReference>
<evidence type="ECO:0000313" key="8">
    <source>
        <dbReference type="Proteomes" id="UP001165120"/>
    </source>
</evidence>
<gene>
    <name evidence="7" type="ORF">Cboi02_000078500</name>
</gene>
<dbReference type="GO" id="GO:0034599">
    <property type="term" value="P:cellular response to oxidative stress"/>
    <property type="evidence" value="ECO:0007669"/>
    <property type="project" value="UniProtKB-ARBA"/>
</dbReference>